<comment type="caution">
    <text evidence="1">The sequence shown here is derived from an EMBL/GenBank/DDBJ whole genome shotgun (WGS) entry which is preliminary data.</text>
</comment>
<accession>A0A2U0I8F4</accession>
<dbReference type="RefSeq" id="WP_116693130.1">
    <property type="nucleotide sequence ID" value="NZ_QEHR01000001.1"/>
</dbReference>
<sequence length="194" mass="22007">MKKLTLIVLLINIPLLGQTSLSEFSVSGNLKVYFGSESISPKFASIVLLPNNHITEIDSLGNYKFDNLKSGTYKIMVIDYNPNPKKFRFEIDSSSISDFNLIVDANCEVSKEIAEQDIQNDKPRLLLISGIAPYVSFEDNKFAKKYGIIFQDFGDTPPAENCVKQYNSTVFDFLDKKFGKKWREEVRDDVIGLK</sequence>
<gene>
    <name evidence="1" type="ORF">DDV96_02430</name>
</gene>
<proteinExistence type="predicted"/>
<evidence type="ECO:0000313" key="1">
    <source>
        <dbReference type="EMBL" id="PVW17381.1"/>
    </source>
</evidence>
<dbReference type="OrthoDB" id="886739at2"/>
<organism evidence="1 2">
    <name type="scientific">Marixanthomonas spongiae</name>
    <dbReference type="NCBI Taxonomy" id="2174845"/>
    <lineage>
        <taxon>Bacteria</taxon>
        <taxon>Pseudomonadati</taxon>
        <taxon>Bacteroidota</taxon>
        <taxon>Flavobacteriia</taxon>
        <taxon>Flavobacteriales</taxon>
        <taxon>Flavobacteriaceae</taxon>
        <taxon>Marixanthomonas</taxon>
    </lineage>
</organism>
<dbReference type="Proteomes" id="UP000245962">
    <property type="component" value="Unassembled WGS sequence"/>
</dbReference>
<dbReference type="EMBL" id="QEHR01000001">
    <property type="protein sequence ID" value="PVW17381.1"/>
    <property type="molecule type" value="Genomic_DNA"/>
</dbReference>
<reference evidence="1 2" key="1">
    <citation type="submission" date="2018-04" db="EMBL/GenBank/DDBJ databases">
        <title>Marixanthomonas spongiae HN-E44 sp. nov., isolated from a marine sponge.</title>
        <authorList>
            <person name="Luo L."/>
            <person name="Zhuang L."/>
        </authorList>
    </citation>
    <scope>NUCLEOTIDE SEQUENCE [LARGE SCALE GENOMIC DNA]</scope>
    <source>
        <strain evidence="1 2">HN-E44</strain>
    </source>
</reference>
<protein>
    <recommendedName>
        <fullName evidence="3">Carboxypeptidase regulatory-like domain-containing protein</fullName>
    </recommendedName>
</protein>
<name>A0A2U0I8F4_9FLAO</name>
<evidence type="ECO:0000313" key="2">
    <source>
        <dbReference type="Proteomes" id="UP000245962"/>
    </source>
</evidence>
<dbReference type="AlphaFoldDB" id="A0A2U0I8F4"/>
<keyword evidence="2" id="KW-1185">Reference proteome</keyword>
<evidence type="ECO:0008006" key="3">
    <source>
        <dbReference type="Google" id="ProtNLM"/>
    </source>
</evidence>